<dbReference type="PRINTS" id="PR00080">
    <property type="entry name" value="SDRFAMILY"/>
</dbReference>
<comment type="caution">
    <text evidence="4">The sequence shown here is derived from an EMBL/GenBank/DDBJ whole genome shotgun (WGS) entry which is preliminary data.</text>
</comment>
<dbReference type="InterPro" id="IPR020904">
    <property type="entry name" value="Sc_DH/Rdtase_CS"/>
</dbReference>
<dbReference type="AlphaFoldDB" id="A0A8J2TQM8"/>
<keyword evidence="5" id="KW-1185">Reference proteome</keyword>
<evidence type="ECO:0000313" key="4">
    <source>
        <dbReference type="EMBL" id="GFZ85684.1"/>
    </source>
</evidence>
<dbReference type="PIRSF" id="PIRSF000126">
    <property type="entry name" value="11-beta-HSD1"/>
    <property type="match status" value="1"/>
</dbReference>
<dbReference type="GO" id="GO:0016020">
    <property type="term" value="C:membrane"/>
    <property type="evidence" value="ECO:0007669"/>
    <property type="project" value="TreeGrafter"/>
</dbReference>
<proteinExistence type="inferred from homology"/>
<evidence type="ECO:0000256" key="2">
    <source>
        <dbReference type="ARBA" id="ARBA00023002"/>
    </source>
</evidence>
<dbReference type="Proteomes" id="UP000602050">
    <property type="component" value="Unassembled WGS sequence"/>
</dbReference>
<dbReference type="Pfam" id="PF00106">
    <property type="entry name" value="adh_short"/>
    <property type="match status" value="1"/>
</dbReference>
<dbReference type="InterPro" id="IPR002347">
    <property type="entry name" value="SDR_fam"/>
</dbReference>
<reference evidence="4" key="2">
    <citation type="submission" date="2020-09" db="EMBL/GenBank/DDBJ databases">
        <authorList>
            <person name="Sun Q."/>
            <person name="Zhou Y."/>
        </authorList>
    </citation>
    <scope>NUCLEOTIDE SEQUENCE</scope>
    <source>
        <strain evidence="4">CGMCC 1.12360</strain>
    </source>
</reference>
<name>A0A8J2TQM8_9BACI</name>
<accession>A0A8J2TQM8</accession>
<dbReference type="GO" id="GO:0016616">
    <property type="term" value="F:oxidoreductase activity, acting on the CH-OH group of donors, NAD or NADP as acceptor"/>
    <property type="evidence" value="ECO:0007669"/>
    <property type="project" value="UniProtKB-ARBA"/>
</dbReference>
<gene>
    <name evidence="4" type="ORF">GCM10010978_27210</name>
</gene>
<dbReference type="PANTHER" id="PTHR44196">
    <property type="entry name" value="DEHYDROGENASE/REDUCTASE SDR FAMILY MEMBER 7B"/>
    <property type="match status" value="1"/>
</dbReference>
<dbReference type="PRINTS" id="PR00081">
    <property type="entry name" value="GDHRDH"/>
</dbReference>
<dbReference type="RefSeq" id="WP_188392969.1">
    <property type="nucleotide sequence ID" value="NZ_BMEV01000063.1"/>
</dbReference>
<dbReference type="PANTHER" id="PTHR44196:SF1">
    <property type="entry name" value="DEHYDROGENASE_REDUCTASE SDR FAMILY MEMBER 7B"/>
    <property type="match status" value="1"/>
</dbReference>
<dbReference type="Gene3D" id="3.40.50.720">
    <property type="entry name" value="NAD(P)-binding Rossmann-like Domain"/>
    <property type="match status" value="1"/>
</dbReference>
<evidence type="ECO:0000256" key="3">
    <source>
        <dbReference type="RuleBase" id="RU000363"/>
    </source>
</evidence>
<dbReference type="SUPFAM" id="SSF51735">
    <property type="entry name" value="NAD(P)-binding Rossmann-fold domains"/>
    <property type="match status" value="1"/>
</dbReference>
<reference evidence="4" key="1">
    <citation type="journal article" date="2014" name="Int. J. Syst. Evol. Microbiol.">
        <title>Complete genome sequence of Corynebacterium casei LMG S-19264T (=DSM 44701T), isolated from a smear-ripened cheese.</title>
        <authorList>
            <consortium name="US DOE Joint Genome Institute (JGI-PGF)"/>
            <person name="Walter F."/>
            <person name="Albersmeier A."/>
            <person name="Kalinowski J."/>
            <person name="Ruckert C."/>
        </authorList>
    </citation>
    <scope>NUCLEOTIDE SEQUENCE</scope>
    <source>
        <strain evidence="4">CGMCC 1.12360</strain>
    </source>
</reference>
<comment type="similarity">
    <text evidence="1 3">Belongs to the short-chain dehydrogenases/reductases (SDR) family.</text>
</comment>
<keyword evidence="2" id="KW-0560">Oxidoreductase</keyword>
<sequence length="262" mass="28997">MLLENKNIVITGASSGIGEQVAKKAASFGARPILIARSINKMKKIAEDIYEESGINAPYYSCDIGKRDEVERTFQQILRENEHIDVLVNNAGYGIFEEFSDASIENIEGMFQVNVIGLMACTKAVLPMMTEQNRGHIINIASQAGKIATPKSSVYSATKHAVLGFSNSLRMELKHTNIAVSTVNPGPVQTNFFHRADKSGSYVKNVEKFLLSPDKVASRIIQLMLKPKREVNMPYWMDIGSKLYVLFPAAAEKIAGKLLDRK</sequence>
<dbReference type="InterPro" id="IPR036291">
    <property type="entry name" value="NAD(P)-bd_dom_sf"/>
</dbReference>
<organism evidence="4 5">
    <name type="scientific">Compostibacillus humi</name>
    <dbReference type="NCBI Taxonomy" id="1245525"/>
    <lineage>
        <taxon>Bacteria</taxon>
        <taxon>Bacillati</taxon>
        <taxon>Bacillota</taxon>
        <taxon>Bacilli</taxon>
        <taxon>Bacillales</taxon>
        <taxon>Bacillaceae</taxon>
        <taxon>Compostibacillus</taxon>
    </lineage>
</organism>
<evidence type="ECO:0000313" key="5">
    <source>
        <dbReference type="Proteomes" id="UP000602050"/>
    </source>
</evidence>
<evidence type="ECO:0000256" key="1">
    <source>
        <dbReference type="ARBA" id="ARBA00006484"/>
    </source>
</evidence>
<dbReference type="FunFam" id="3.40.50.720:FF:000047">
    <property type="entry name" value="NADP-dependent L-serine/L-allo-threonine dehydrogenase"/>
    <property type="match status" value="1"/>
</dbReference>
<protein>
    <submittedName>
        <fullName evidence="4">Oxidoreductase</fullName>
    </submittedName>
</protein>
<dbReference type="EMBL" id="BMEV01000063">
    <property type="protein sequence ID" value="GFZ85684.1"/>
    <property type="molecule type" value="Genomic_DNA"/>
</dbReference>
<dbReference type="PROSITE" id="PS00061">
    <property type="entry name" value="ADH_SHORT"/>
    <property type="match status" value="1"/>
</dbReference>